<dbReference type="SUPFAM" id="SSF63825">
    <property type="entry name" value="YWTD domain"/>
    <property type="match status" value="1"/>
</dbReference>
<name>A0AA38FNB1_TAXCH</name>
<gene>
    <name evidence="2" type="ORF">KI387_035271</name>
</gene>
<dbReference type="AlphaFoldDB" id="A0AA38FNB1"/>
<evidence type="ECO:0000313" key="2">
    <source>
        <dbReference type="EMBL" id="KAH9307360.1"/>
    </source>
</evidence>
<accession>A0AA38FNB1</accession>
<dbReference type="PANTHER" id="PTHR31270">
    <property type="entry name" value="GLUTAMINYL-PEPTIDE CYCLOTRANSFERASE"/>
    <property type="match status" value="1"/>
</dbReference>
<organism evidence="2 3">
    <name type="scientific">Taxus chinensis</name>
    <name type="common">Chinese yew</name>
    <name type="synonym">Taxus wallichiana var. chinensis</name>
    <dbReference type="NCBI Taxonomy" id="29808"/>
    <lineage>
        <taxon>Eukaryota</taxon>
        <taxon>Viridiplantae</taxon>
        <taxon>Streptophyta</taxon>
        <taxon>Embryophyta</taxon>
        <taxon>Tracheophyta</taxon>
        <taxon>Spermatophyta</taxon>
        <taxon>Pinopsida</taxon>
        <taxon>Pinidae</taxon>
        <taxon>Conifers II</taxon>
        <taxon>Cupressales</taxon>
        <taxon>Taxaceae</taxon>
        <taxon>Taxus</taxon>
    </lineage>
</organism>
<sequence>MSATGDQCRSLSKVDTNVQDVQIEPPAPQISVRRSQRVSRPPEIFTPSLFYLLLTDSGEPESFEEAMQDETHKQWEHGMDEEMDSLEQNQTWDLVKFSSKVKGTLQNKWVYRIKEEEGGQKRYKARLVVKGFTQKAGIEFGEIFSPVVKMTSIHIVLSLVAIEYLHLEQLDVKMTFLHGDLEEEIYMQQSLGYEVKGKEKLVCKLKKSLYGLKQTPRQWYMRFDSFMHEHGYMRCESDHCVYFKKLENGSYIILLLYVDDMFIAGSSMQDIVELKEKLAHTFAMKDLGAAKKILGMQIHRDRKNMKLYLSLEHYINKVLERPDIAQAVGVVSRFMANLGKEHWKAVQWILRCFSSRRSKTFLQQRSSYFALDGKKDYEAILALGRGAFLQDGARPSCNNDPLTFALDGKKDYEAILALGRGDDVDDETVGEHDGVESKVETRDDVDCEVDDIDEETLGAYGDWVVMGDDESDNGDTKHGEEVGIVAVCKVIGLVVVGGSSPKFWYLSLAMHSMREIMPATGPKKKNGMYNTMCRMIEIGKISNALKVSLQSQTSPSSLEEVLNGVAEEKRRMLPDLTEEQQYLAKVMHLHELSAQLHDDQSVVWISWQLDWFSRKASDPEVFLNLSVLLPKVRFLGDLMPRVGFLGDLTPMTSFLGELMPKASFLGDLMPREECWGERLQTETGASEISENALKDFEINARFHTSEVLHEYPHDRNAFTQGLEYSGNGTLYESTGLNGRSSVREVHLQTGKVQRLHRMKDADFGEGLTLLAERLFQLTWLTNVGYMYDQFNFSKMKSFRHPMKDGWGLANDGKNLFGSDGSSTMYCLEPVTFREKYRVTVKYEGLEVLHLNELEYINGEVWANVWQSDCIARISPKDGTVLGWLLLHKLRKSLISSGYKSLDVLNGIAWDKKKGRLF</sequence>
<dbReference type="EMBL" id="JAHRHJ020000007">
    <property type="protein sequence ID" value="KAH9307360.1"/>
    <property type="molecule type" value="Genomic_DNA"/>
</dbReference>
<dbReference type="PANTHER" id="PTHR31270:SF1">
    <property type="entry name" value="GLUTAMINYL-PEPTIDE CYCLOTRANSFERASE"/>
    <property type="match status" value="1"/>
</dbReference>
<dbReference type="Pfam" id="PF07727">
    <property type="entry name" value="RVT_2"/>
    <property type="match status" value="1"/>
</dbReference>
<feature type="domain" description="Reverse transcriptase Ty1/copia-type" evidence="1">
    <location>
        <begin position="89"/>
        <end position="330"/>
    </location>
</feature>
<dbReference type="Pfam" id="PF05096">
    <property type="entry name" value="Glu_cyclase_2"/>
    <property type="match status" value="1"/>
</dbReference>
<evidence type="ECO:0000313" key="3">
    <source>
        <dbReference type="Proteomes" id="UP000824469"/>
    </source>
</evidence>
<dbReference type="InterPro" id="IPR013103">
    <property type="entry name" value="RVT_2"/>
</dbReference>
<keyword evidence="3" id="KW-1185">Reference proteome</keyword>
<feature type="non-terminal residue" evidence="2">
    <location>
        <position position="917"/>
    </location>
</feature>
<proteinExistence type="predicted"/>
<protein>
    <recommendedName>
        <fullName evidence="1">Reverse transcriptase Ty1/copia-type domain-containing protein</fullName>
    </recommendedName>
</protein>
<comment type="caution">
    <text evidence="2">The sequence shown here is derived from an EMBL/GenBank/DDBJ whole genome shotgun (WGS) entry which is preliminary data.</text>
</comment>
<dbReference type="GO" id="GO:0016603">
    <property type="term" value="F:glutaminyl-peptide cyclotransferase activity"/>
    <property type="evidence" value="ECO:0007669"/>
    <property type="project" value="InterPro"/>
</dbReference>
<dbReference type="InterPro" id="IPR007788">
    <property type="entry name" value="QCT"/>
</dbReference>
<evidence type="ECO:0000259" key="1">
    <source>
        <dbReference type="Pfam" id="PF07727"/>
    </source>
</evidence>
<dbReference type="SUPFAM" id="SSF56672">
    <property type="entry name" value="DNA/RNA polymerases"/>
    <property type="match status" value="1"/>
</dbReference>
<dbReference type="InterPro" id="IPR043502">
    <property type="entry name" value="DNA/RNA_pol_sf"/>
</dbReference>
<reference evidence="2 3" key="1">
    <citation type="journal article" date="2021" name="Nat. Plants">
        <title>The Taxus genome provides insights into paclitaxel biosynthesis.</title>
        <authorList>
            <person name="Xiong X."/>
            <person name="Gou J."/>
            <person name="Liao Q."/>
            <person name="Li Y."/>
            <person name="Zhou Q."/>
            <person name="Bi G."/>
            <person name="Li C."/>
            <person name="Du R."/>
            <person name="Wang X."/>
            <person name="Sun T."/>
            <person name="Guo L."/>
            <person name="Liang H."/>
            <person name="Lu P."/>
            <person name="Wu Y."/>
            <person name="Zhang Z."/>
            <person name="Ro D.K."/>
            <person name="Shang Y."/>
            <person name="Huang S."/>
            <person name="Yan J."/>
        </authorList>
    </citation>
    <scope>NUCLEOTIDE SEQUENCE [LARGE SCALE GENOMIC DNA]</scope>
    <source>
        <strain evidence="2">Ta-2019</strain>
    </source>
</reference>
<dbReference type="Proteomes" id="UP000824469">
    <property type="component" value="Unassembled WGS sequence"/>
</dbReference>